<feature type="region of interest" description="Disordered" evidence="1">
    <location>
        <begin position="56"/>
        <end position="87"/>
    </location>
</feature>
<keyword evidence="3" id="KW-1185">Reference proteome</keyword>
<evidence type="ECO:0000313" key="2">
    <source>
        <dbReference type="EMBL" id="PTM61902.1"/>
    </source>
</evidence>
<sequence>MDPRTKADAIAAGKTHLRLRCACKTVDVPWDLLPAYPDDVPLHLFARRMRCKDRCKEPPKVVGPIGPDDTERERLEISRRPVTGTVV</sequence>
<name>A0A2T4ZIT5_9HYPH</name>
<feature type="compositionally biased region" description="Basic and acidic residues" evidence="1">
    <location>
        <begin position="69"/>
        <end position="79"/>
    </location>
</feature>
<evidence type="ECO:0000256" key="1">
    <source>
        <dbReference type="SAM" id="MobiDB-lite"/>
    </source>
</evidence>
<accession>A0A2T4ZIT5</accession>
<proteinExistence type="predicted"/>
<dbReference type="Proteomes" id="UP000241808">
    <property type="component" value="Unassembled WGS sequence"/>
</dbReference>
<gene>
    <name evidence="2" type="ORF">C8P69_101575</name>
</gene>
<organism evidence="2 3">
    <name type="scientific">Phreatobacter oligotrophus</name>
    <dbReference type="NCBI Taxonomy" id="1122261"/>
    <lineage>
        <taxon>Bacteria</taxon>
        <taxon>Pseudomonadati</taxon>
        <taxon>Pseudomonadota</taxon>
        <taxon>Alphaproteobacteria</taxon>
        <taxon>Hyphomicrobiales</taxon>
        <taxon>Phreatobacteraceae</taxon>
        <taxon>Phreatobacter</taxon>
    </lineage>
</organism>
<evidence type="ECO:0000313" key="3">
    <source>
        <dbReference type="Proteomes" id="UP000241808"/>
    </source>
</evidence>
<dbReference type="EMBL" id="PZZL01000001">
    <property type="protein sequence ID" value="PTM61902.1"/>
    <property type="molecule type" value="Genomic_DNA"/>
</dbReference>
<comment type="caution">
    <text evidence="2">The sequence shown here is derived from an EMBL/GenBank/DDBJ whole genome shotgun (WGS) entry which is preliminary data.</text>
</comment>
<reference evidence="2 3" key="1">
    <citation type="submission" date="2018-04" db="EMBL/GenBank/DDBJ databases">
        <title>Genomic Encyclopedia of Archaeal and Bacterial Type Strains, Phase II (KMG-II): from individual species to whole genera.</title>
        <authorList>
            <person name="Goeker M."/>
        </authorList>
    </citation>
    <scope>NUCLEOTIDE SEQUENCE [LARGE SCALE GENOMIC DNA]</scope>
    <source>
        <strain evidence="2 3">DSM 25521</strain>
    </source>
</reference>
<protein>
    <submittedName>
        <fullName evidence="2">Uncharacterized protein</fullName>
    </submittedName>
</protein>
<dbReference type="RefSeq" id="WP_108174337.1">
    <property type="nucleotide sequence ID" value="NZ_PZZL01000001.1"/>
</dbReference>
<dbReference type="AlphaFoldDB" id="A0A2T4ZIT5"/>